<proteinExistence type="predicted"/>
<reference evidence="1 2" key="1">
    <citation type="journal article" date="2013" name="Mar. Genomics">
        <title>Expression of sulfatases in Rhodopirellula baltica and the diversity of sulfatases in the genus Rhodopirellula.</title>
        <authorList>
            <person name="Wegner C.E."/>
            <person name="Richter-Heitmann T."/>
            <person name="Klindworth A."/>
            <person name="Klockow C."/>
            <person name="Richter M."/>
            <person name="Achstetter T."/>
            <person name="Glockner F.O."/>
            <person name="Harder J."/>
        </authorList>
    </citation>
    <scope>NUCLEOTIDE SEQUENCE [LARGE SCALE GENOMIC DNA]</scope>
    <source>
        <strain evidence="1 2">SH28</strain>
    </source>
</reference>
<dbReference type="EMBL" id="AMCW01000031">
    <property type="protein sequence ID" value="EKK03348.1"/>
    <property type="molecule type" value="Genomic_DNA"/>
</dbReference>
<dbReference type="PATRIC" id="fig|993517.3.peg.1449"/>
<comment type="caution">
    <text evidence="1">The sequence shown here is derived from an EMBL/GenBank/DDBJ whole genome shotgun (WGS) entry which is preliminary data.</text>
</comment>
<dbReference type="Proteomes" id="UP000007993">
    <property type="component" value="Unassembled WGS sequence"/>
</dbReference>
<evidence type="ECO:0000313" key="1">
    <source>
        <dbReference type="EMBL" id="EKK03348.1"/>
    </source>
</evidence>
<dbReference type="AlphaFoldDB" id="K5DLM2"/>
<evidence type="ECO:0000313" key="2">
    <source>
        <dbReference type="Proteomes" id="UP000007993"/>
    </source>
</evidence>
<sequence>METILIAQQSLSSSVAKIYRSRPIPRESKCNYTAAILASTAV</sequence>
<name>K5DLM2_RHOBT</name>
<organism evidence="1 2">
    <name type="scientific">Rhodopirellula baltica SH28</name>
    <dbReference type="NCBI Taxonomy" id="993517"/>
    <lineage>
        <taxon>Bacteria</taxon>
        <taxon>Pseudomonadati</taxon>
        <taxon>Planctomycetota</taxon>
        <taxon>Planctomycetia</taxon>
        <taxon>Pirellulales</taxon>
        <taxon>Pirellulaceae</taxon>
        <taxon>Rhodopirellula</taxon>
    </lineage>
</organism>
<accession>K5DLM2</accession>
<protein>
    <submittedName>
        <fullName evidence="1">Uncharacterized protein</fullName>
    </submittedName>
</protein>
<gene>
    <name evidence="1" type="ORF">RBSH_01329</name>
</gene>